<organism evidence="10 11">
    <name type="scientific">Chitinophaga arvensicola</name>
    <dbReference type="NCBI Taxonomy" id="29529"/>
    <lineage>
        <taxon>Bacteria</taxon>
        <taxon>Pseudomonadati</taxon>
        <taxon>Bacteroidota</taxon>
        <taxon>Chitinophagia</taxon>
        <taxon>Chitinophagales</taxon>
        <taxon>Chitinophagaceae</taxon>
        <taxon>Chitinophaga</taxon>
    </lineage>
</organism>
<evidence type="ECO:0000256" key="5">
    <source>
        <dbReference type="ARBA" id="ARBA00022898"/>
    </source>
</evidence>
<dbReference type="EC" id="2.8.1.7" evidence="8"/>
<dbReference type="SUPFAM" id="SSF53383">
    <property type="entry name" value="PLP-dependent transferases"/>
    <property type="match status" value="1"/>
</dbReference>
<sequence>MEHVAHIITEGLDITQIRKDFPILQQQVHGKPLVYFDNGATTQKPQVVIDAEARYYEEYNSNVHRGVHHLSQVATNAYEKARITVAGYINAADPHEVIFTSGTTASINLVASTMSRRFLKAGDSVIISAMEHHSNIVPWQMACEDSGATLKVIPINERGELKMDTFEAMLDDSVKIVSVTYVSNTMGTVNPVQDIIALAHARNIPVLLDAAQAIQHISIDVQALDVDFLAFSGHKIYGPTGTGILYGKKEWLNKLPPYQGGGDMIKTVTFEKTIYNELPYKFEAGTPNIAGGIALGTAIEYLQQTGISKIQQWEEELMEYAMQELRKIDGIRFIGDAAERSGAISFLVHNIHPFDMGELLDQQGIAVRTGHHCTEPLMDLFQIPGTVRASLSFYNTKEEIDKLVAGIKRAASMLL</sequence>
<keyword evidence="5 8" id="KW-0663">Pyridoxal phosphate</keyword>
<dbReference type="PANTHER" id="PTHR43586">
    <property type="entry name" value="CYSTEINE DESULFURASE"/>
    <property type="match status" value="1"/>
</dbReference>
<evidence type="ECO:0000256" key="7">
    <source>
        <dbReference type="RuleBase" id="RU004504"/>
    </source>
</evidence>
<dbReference type="GO" id="GO:0016829">
    <property type="term" value="F:lyase activity"/>
    <property type="evidence" value="ECO:0007669"/>
    <property type="project" value="UniProtKB-KW"/>
</dbReference>
<keyword evidence="10" id="KW-0456">Lyase</keyword>
<evidence type="ECO:0000313" key="11">
    <source>
        <dbReference type="Proteomes" id="UP000199310"/>
    </source>
</evidence>
<dbReference type="GO" id="GO:0030170">
    <property type="term" value="F:pyridoxal phosphate binding"/>
    <property type="evidence" value="ECO:0007669"/>
    <property type="project" value="UniProtKB-UniRule"/>
</dbReference>
<dbReference type="InterPro" id="IPR010970">
    <property type="entry name" value="Cys_dSase_SufS"/>
</dbReference>
<evidence type="ECO:0000256" key="1">
    <source>
        <dbReference type="ARBA" id="ARBA00001933"/>
    </source>
</evidence>
<dbReference type="CDD" id="cd06453">
    <property type="entry name" value="SufS_like"/>
    <property type="match status" value="1"/>
</dbReference>
<dbReference type="InterPro" id="IPR020578">
    <property type="entry name" value="Aminotrans_V_PyrdxlP_BS"/>
</dbReference>
<dbReference type="Proteomes" id="UP000199310">
    <property type="component" value="Unassembled WGS sequence"/>
</dbReference>
<dbReference type="Gene3D" id="3.90.1150.10">
    <property type="entry name" value="Aspartate Aminotransferase, domain 1"/>
    <property type="match status" value="1"/>
</dbReference>
<evidence type="ECO:0000256" key="3">
    <source>
        <dbReference type="ARBA" id="ARBA00010447"/>
    </source>
</evidence>
<dbReference type="EMBL" id="FOJG01000003">
    <property type="protein sequence ID" value="SEW57313.1"/>
    <property type="molecule type" value="Genomic_DNA"/>
</dbReference>
<dbReference type="RefSeq" id="WP_089904661.1">
    <property type="nucleotide sequence ID" value="NZ_FOJG01000003.1"/>
</dbReference>
<dbReference type="Gene3D" id="3.40.640.10">
    <property type="entry name" value="Type I PLP-dependent aspartate aminotransferase-like (Major domain)"/>
    <property type="match status" value="1"/>
</dbReference>
<proteinExistence type="inferred from homology"/>
<reference evidence="11" key="1">
    <citation type="submission" date="2016-10" db="EMBL/GenBank/DDBJ databases">
        <authorList>
            <person name="Varghese N."/>
            <person name="Submissions S."/>
        </authorList>
    </citation>
    <scope>NUCLEOTIDE SEQUENCE [LARGE SCALE GENOMIC DNA]</scope>
    <source>
        <strain evidence="11">DSM 3695</strain>
    </source>
</reference>
<name>A0A1I0SDW9_9BACT</name>
<evidence type="ECO:0000313" key="10">
    <source>
        <dbReference type="EMBL" id="SEW57313.1"/>
    </source>
</evidence>
<dbReference type="GO" id="GO:0006534">
    <property type="term" value="P:cysteine metabolic process"/>
    <property type="evidence" value="ECO:0007669"/>
    <property type="project" value="UniProtKB-UniRule"/>
</dbReference>
<keyword evidence="11" id="KW-1185">Reference proteome</keyword>
<dbReference type="InterPro" id="IPR015421">
    <property type="entry name" value="PyrdxlP-dep_Trfase_major"/>
</dbReference>
<accession>A0A1I0SDW9</accession>
<dbReference type="STRING" id="29529.SAMN04488122_6737"/>
<dbReference type="Pfam" id="PF00266">
    <property type="entry name" value="Aminotran_5"/>
    <property type="match status" value="1"/>
</dbReference>
<dbReference type="InterPro" id="IPR015422">
    <property type="entry name" value="PyrdxlP-dep_Trfase_small"/>
</dbReference>
<dbReference type="PROSITE" id="PS00595">
    <property type="entry name" value="AA_TRANSFER_CLASS_5"/>
    <property type="match status" value="1"/>
</dbReference>
<gene>
    <name evidence="10" type="ORF">SAMN04488122_6737</name>
</gene>
<comment type="catalytic activity">
    <reaction evidence="6 8">
        <text>(sulfur carrier)-H + L-cysteine = (sulfur carrier)-SH + L-alanine</text>
        <dbReference type="Rhea" id="RHEA:43892"/>
        <dbReference type="Rhea" id="RHEA-COMP:14737"/>
        <dbReference type="Rhea" id="RHEA-COMP:14739"/>
        <dbReference type="ChEBI" id="CHEBI:29917"/>
        <dbReference type="ChEBI" id="CHEBI:35235"/>
        <dbReference type="ChEBI" id="CHEBI:57972"/>
        <dbReference type="ChEBI" id="CHEBI:64428"/>
        <dbReference type="EC" id="2.8.1.7"/>
    </reaction>
</comment>
<evidence type="ECO:0000259" key="9">
    <source>
        <dbReference type="Pfam" id="PF00266"/>
    </source>
</evidence>
<dbReference type="InterPro" id="IPR000192">
    <property type="entry name" value="Aminotrans_V_dom"/>
</dbReference>
<feature type="domain" description="Aminotransferase class V" evidence="9">
    <location>
        <begin position="34"/>
        <end position="403"/>
    </location>
</feature>
<dbReference type="PIRSF" id="PIRSF005572">
    <property type="entry name" value="NifS"/>
    <property type="match status" value="1"/>
</dbReference>
<comment type="function">
    <text evidence="2 8">Catalyzes the removal of elemental sulfur and selenium atoms from L-cysteine, L-cystine, L-selenocysteine, and L-selenocystine to produce L-alanine.</text>
</comment>
<dbReference type="PANTHER" id="PTHR43586:SF8">
    <property type="entry name" value="CYSTEINE DESULFURASE 1, CHLOROPLASTIC"/>
    <property type="match status" value="1"/>
</dbReference>
<protein>
    <recommendedName>
        <fullName evidence="8">Cysteine desulfurase</fullName>
        <ecNumber evidence="8">2.8.1.7</ecNumber>
    </recommendedName>
</protein>
<evidence type="ECO:0000256" key="4">
    <source>
        <dbReference type="ARBA" id="ARBA00022679"/>
    </source>
</evidence>
<comment type="similarity">
    <text evidence="3 8">Belongs to the class-V pyridoxal-phosphate-dependent aminotransferase family. Csd subfamily.</text>
</comment>
<evidence type="ECO:0000256" key="2">
    <source>
        <dbReference type="ARBA" id="ARBA00002824"/>
    </source>
</evidence>
<dbReference type="NCBIfam" id="TIGR01979">
    <property type="entry name" value="sufS"/>
    <property type="match status" value="1"/>
</dbReference>
<keyword evidence="4 8" id="KW-0808">Transferase</keyword>
<dbReference type="InterPro" id="IPR016454">
    <property type="entry name" value="Cysteine_dSase"/>
</dbReference>
<dbReference type="OrthoDB" id="9804366at2"/>
<comment type="cofactor">
    <cofactor evidence="1 7">
        <name>pyridoxal 5'-phosphate</name>
        <dbReference type="ChEBI" id="CHEBI:597326"/>
    </cofactor>
</comment>
<evidence type="ECO:0000256" key="8">
    <source>
        <dbReference type="RuleBase" id="RU004506"/>
    </source>
</evidence>
<evidence type="ECO:0000256" key="6">
    <source>
        <dbReference type="ARBA" id="ARBA00050776"/>
    </source>
</evidence>
<dbReference type="GO" id="GO:0031071">
    <property type="term" value="F:cysteine desulfurase activity"/>
    <property type="evidence" value="ECO:0007669"/>
    <property type="project" value="UniProtKB-UniRule"/>
</dbReference>
<dbReference type="AlphaFoldDB" id="A0A1I0SDW9"/>
<dbReference type="InterPro" id="IPR015424">
    <property type="entry name" value="PyrdxlP-dep_Trfase"/>
</dbReference>